<name>A0A401TSW3_CHIPU</name>
<dbReference type="PANTHER" id="PTHR12093:SF9">
    <property type="entry name" value="NCK-ASSOCIATED PROTEIN 1-LIKE"/>
    <property type="match status" value="1"/>
</dbReference>
<feature type="non-terminal residue" evidence="1">
    <location>
        <position position="70"/>
    </location>
</feature>
<dbReference type="EMBL" id="BEZZ01169984">
    <property type="protein sequence ID" value="GCC45729.1"/>
    <property type="molecule type" value="Genomic_DNA"/>
</dbReference>
<dbReference type="STRING" id="137246.A0A401TSW3"/>
<proteinExistence type="predicted"/>
<dbReference type="GO" id="GO:0048812">
    <property type="term" value="P:neuron projection morphogenesis"/>
    <property type="evidence" value="ECO:0007669"/>
    <property type="project" value="TreeGrafter"/>
</dbReference>
<dbReference type="Proteomes" id="UP000287033">
    <property type="component" value="Unassembled WGS sequence"/>
</dbReference>
<dbReference type="PANTHER" id="PTHR12093">
    <property type="entry name" value="NCK-ASSOCIATED PROTEIN 1"/>
    <property type="match status" value="1"/>
</dbReference>
<dbReference type="GO" id="GO:0030031">
    <property type="term" value="P:cell projection assembly"/>
    <property type="evidence" value="ECO:0007669"/>
    <property type="project" value="TreeGrafter"/>
</dbReference>
<keyword evidence="2" id="KW-1185">Reference proteome</keyword>
<dbReference type="GO" id="GO:0030866">
    <property type="term" value="P:cortical actin cytoskeleton organization"/>
    <property type="evidence" value="ECO:0007669"/>
    <property type="project" value="TreeGrafter"/>
</dbReference>
<dbReference type="InterPro" id="IPR019137">
    <property type="entry name" value="Nck-associated_protein-1"/>
</dbReference>
<dbReference type="Pfam" id="PF09735">
    <property type="entry name" value="Nckap1"/>
    <property type="match status" value="1"/>
</dbReference>
<organism evidence="1 2">
    <name type="scientific">Chiloscyllium punctatum</name>
    <name type="common">Brownbanded bambooshark</name>
    <name type="synonym">Hemiscyllium punctatum</name>
    <dbReference type="NCBI Taxonomy" id="137246"/>
    <lineage>
        <taxon>Eukaryota</taxon>
        <taxon>Metazoa</taxon>
        <taxon>Chordata</taxon>
        <taxon>Craniata</taxon>
        <taxon>Vertebrata</taxon>
        <taxon>Chondrichthyes</taxon>
        <taxon>Elasmobranchii</taxon>
        <taxon>Galeomorphii</taxon>
        <taxon>Galeoidea</taxon>
        <taxon>Orectolobiformes</taxon>
        <taxon>Hemiscylliidae</taxon>
        <taxon>Chiloscyllium</taxon>
    </lineage>
</organism>
<protein>
    <submittedName>
        <fullName evidence="1">Uncharacterized protein</fullName>
    </submittedName>
</protein>
<dbReference type="AlphaFoldDB" id="A0A401TSW3"/>
<evidence type="ECO:0000313" key="1">
    <source>
        <dbReference type="EMBL" id="GCC45729.1"/>
    </source>
</evidence>
<sequence>MRLANYSQATQEIAKPSEVLSGVKAFLAFIHSVGHYVNIDVSRICKEVLLQQSQATDANGEITLTTAYTN</sequence>
<dbReference type="OrthoDB" id="548214at2759"/>
<reference evidence="1 2" key="1">
    <citation type="journal article" date="2018" name="Nat. Ecol. Evol.">
        <title>Shark genomes provide insights into elasmobranch evolution and the origin of vertebrates.</title>
        <authorList>
            <person name="Hara Y"/>
            <person name="Yamaguchi K"/>
            <person name="Onimaru K"/>
            <person name="Kadota M"/>
            <person name="Koyanagi M"/>
            <person name="Keeley SD"/>
            <person name="Tatsumi K"/>
            <person name="Tanaka K"/>
            <person name="Motone F"/>
            <person name="Kageyama Y"/>
            <person name="Nozu R"/>
            <person name="Adachi N"/>
            <person name="Nishimura O"/>
            <person name="Nakagawa R"/>
            <person name="Tanegashima C"/>
            <person name="Kiyatake I"/>
            <person name="Matsumoto R"/>
            <person name="Murakumo K"/>
            <person name="Nishida K"/>
            <person name="Terakita A"/>
            <person name="Kuratani S"/>
            <person name="Sato K"/>
            <person name="Hyodo S Kuraku.S."/>
        </authorList>
    </citation>
    <scope>NUCLEOTIDE SEQUENCE [LARGE SCALE GENOMIC DNA]</scope>
</reference>
<dbReference type="GO" id="GO:0031209">
    <property type="term" value="C:SCAR complex"/>
    <property type="evidence" value="ECO:0007669"/>
    <property type="project" value="TreeGrafter"/>
</dbReference>
<comment type="caution">
    <text evidence="1">The sequence shown here is derived from an EMBL/GenBank/DDBJ whole genome shotgun (WGS) entry which is preliminary data.</text>
</comment>
<gene>
    <name evidence="1" type="ORF">chiPu_0029922</name>
</gene>
<evidence type="ECO:0000313" key="2">
    <source>
        <dbReference type="Proteomes" id="UP000287033"/>
    </source>
</evidence>
<accession>A0A401TSW3</accession>
<dbReference type="GO" id="GO:0016477">
    <property type="term" value="P:cell migration"/>
    <property type="evidence" value="ECO:0007669"/>
    <property type="project" value="TreeGrafter"/>
</dbReference>